<dbReference type="FunFam" id="3.40.50.300:FF:000108">
    <property type="entry name" value="ATP-dependent RNA helicase RhlE"/>
    <property type="match status" value="1"/>
</dbReference>
<evidence type="ECO:0000256" key="8">
    <source>
        <dbReference type="ARBA" id="ARBA00038437"/>
    </source>
</evidence>
<keyword evidence="7" id="KW-0346">Stress response</keyword>
<keyword evidence="6 12" id="KW-0067">ATP-binding</keyword>
<dbReference type="OrthoDB" id="9805696at2"/>
<comment type="catalytic activity">
    <reaction evidence="9">
        <text>ATP + H2O = ADP + phosphate + H(+)</text>
        <dbReference type="Rhea" id="RHEA:13065"/>
        <dbReference type="ChEBI" id="CHEBI:15377"/>
        <dbReference type="ChEBI" id="CHEBI:15378"/>
        <dbReference type="ChEBI" id="CHEBI:30616"/>
        <dbReference type="ChEBI" id="CHEBI:43474"/>
        <dbReference type="ChEBI" id="CHEBI:456216"/>
        <dbReference type="EC" id="3.6.4.13"/>
    </reaction>
</comment>
<feature type="domain" description="Helicase C-terminal" evidence="14">
    <location>
        <begin position="230"/>
        <end position="382"/>
    </location>
</feature>
<evidence type="ECO:0000259" key="15">
    <source>
        <dbReference type="PROSITE" id="PS51195"/>
    </source>
</evidence>
<protein>
    <recommendedName>
        <fullName evidence="10">DEAD-box ATP-dependent RNA helicase RhpA</fullName>
        <ecNumber evidence="1">3.6.4.13</ecNumber>
    </recommendedName>
</protein>
<name>I4EMZ7_9BACT</name>
<dbReference type="PANTHER" id="PTHR47959">
    <property type="entry name" value="ATP-DEPENDENT RNA HELICASE RHLE-RELATED"/>
    <property type="match status" value="1"/>
</dbReference>
<keyword evidence="2" id="KW-0963">Cytoplasm</keyword>
<organism evidence="16 17">
    <name type="scientific">Nitrolancea hollandica Lb</name>
    <dbReference type="NCBI Taxonomy" id="1129897"/>
    <lineage>
        <taxon>Bacteria</taxon>
        <taxon>Pseudomonadati</taxon>
        <taxon>Thermomicrobiota</taxon>
        <taxon>Thermomicrobia</taxon>
        <taxon>Sphaerobacterales</taxon>
        <taxon>Sphaerobacterineae</taxon>
        <taxon>Sphaerobacteraceae</taxon>
        <taxon>Nitrolancea</taxon>
    </lineage>
</organism>
<dbReference type="Pfam" id="PF00271">
    <property type="entry name" value="Helicase_C"/>
    <property type="match status" value="1"/>
</dbReference>
<keyword evidence="4 12" id="KW-0378">Hydrolase</keyword>
<comment type="similarity">
    <text evidence="8 12">Belongs to the DEAD box helicase family.</text>
</comment>
<dbReference type="GO" id="GO:0005829">
    <property type="term" value="C:cytosol"/>
    <property type="evidence" value="ECO:0007669"/>
    <property type="project" value="TreeGrafter"/>
</dbReference>
<dbReference type="PROSITE" id="PS51195">
    <property type="entry name" value="Q_MOTIF"/>
    <property type="match status" value="1"/>
</dbReference>
<keyword evidence="17" id="KW-1185">Reference proteome</keyword>
<dbReference type="GO" id="GO:0042255">
    <property type="term" value="P:ribosome assembly"/>
    <property type="evidence" value="ECO:0007669"/>
    <property type="project" value="UniProtKB-ARBA"/>
</dbReference>
<dbReference type="PROSITE" id="PS00039">
    <property type="entry name" value="DEAD_ATP_HELICASE"/>
    <property type="match status" value="1"/>
</dbReference>
<sequence length="528" mass="58356">MEGFAALGLSEPILRAIEAVGFEEPTPIQRQAIPLMLDGRDVIAQAQTGTGKTAAFALPIIQRLKPDQKGPQALVLAPTRELAVQVAQAFYSLGKFQDIRVLAVYGGQPIERQLRALRFPVDIIVGTPGRIMDHLRRETLSFEDISMVVLDEADEMLDMGFVEDIEWILDQVPAQRQIALFSATIPNRIVDLSRRYLQKPVRIAIEPERVTVPLTEQVYYQVVPRAKVEALTRILDLTAPSSAIIFCRTKREVDDLTQKLESLGYPAEALHGDLSQVQRDRVMGRFRSGQTELLIATDVASRGLDIEQVSHVINYDIPLDPESYVHRIGRTGRAGRPGVAITLVTPRESRLLRAIERATGGRIERRSVPTAEEIAARQRELLGESLATVIQQDELGTPMMIVEELSTYYDLAEVAAAAIKLLMRERGTTEAAESITQEITTEPGMARLVLNVGRAQGIRPNDIVGAIANEARIPGKSIGQIDIFDNQTYVDVPEAFAERVVRALNRSRLRGKSVRAEIATAAMAGGRR</sequence>
<dbReference type="CDD" id="cd00268">
    <property type="entry name" value="DEADc"/>
    <property type="match status" value="1"/>
</dbReference>
<dbReference type="AlphaFoldDB" id="I4EMZ7"/>
<feature type="short sequence motif" description="Q motif" evidence="11">
    <location>
        <begin position="2"/>
        <end position="30"/>
    </location>
</feature>
<dbReference type="Pfam" id="PF03880">
    <property type="entry name" value="DbpA"/>
    <property type="match status" value="1"/>
</dbReference>
<dbReference type="SMART" id="SM00487">
    <property type="entry name" value="DEXDc"/>
    <property type="match status" value="1"/>
</dbReference>
<dbReference type="PROSITE" id="PS51194">
    <property type="entry name" value="HELICASE_CTER"/>
    <property type="match status" value="1"/>
</dbReference>
<dbReference type="PROSITE" id="PS51192">
    <property type="entry name" value="HELICASE_ATP_BIND_1"/>
    <property type="match status" value="1"/>
</dbReference>
<dbReference type="InterPro" id="IPR011545">
    <property type="entry name" value="DEAD/DEAH_box_helicase_dom"/>
</dbReference>
<dbReference type="InterPro" id="IPR014014">
    <property type="entry name" value="RNA_helicase_DEAD_Q_motif"/>
</dbReference>
<comment type="caution">
    <text evidence="16">The sequence shown here is derived from an EMBL/GenBank/DDBJ whole genome shotgun (WGS) entry which is preliminary data.</text>
</comment>
<evidence type="ECO:0000256" key="7">
    <source>
        <dbReference type="ARBA" id="ARBA00023016"/>
    </source>
</evidence>
<reference evidence="16 17" key="1">
    <citation type="journal article" date="2012" name="ISME J.">
        <title>Nitrification expanded: discovery, physiology and genomics of a nitrite-oxidizing bacterium from the phylum Chloroflexi.</title>
        <authorList>
            <person name="Sorokin D.Y."/>
            <person name="Lucker S."/>
            <person name="Vejmelkova D."/>
            <person name="Kostrikina N.A."/>
            <person name="Kleerebezem R."/>
            <person name="Rijpstra W.I."/>
            <person name="Damste J.S."/>
            <person name="Le Paslier D."/>
            <person name="Muyzer G."/>
            <person name="Wagner M."/>
            <person name="van Loosdrecht M.C."/>
            <person name="Daims H."/>
        </authorList>
    </citation>
    <scope>NUCLEOTIDE SEQUENCE [LARGE SCALE GENOMIC DNA]</scope>
    <source>
        <strain evidence="17">none</strain>
    </source>
</reference>
<evidence type="ECO:0000256" key="1">
    <source>
        <dbReference type="ARBA" id="ARBA00012552"/>
    </source>
</evidence>
<evidence type="ECO:0000313" key="17">
    <source>
        <dbReference type="Proteomes" id="UP000004221"/>
    </source>
</evidence>
<accession>I4EMZ7</accession>
<evidence type="ECO:0000256" key="3">
    <source>
        <dbReference type="ARBA" id="ARBA00022741"/>
    </source>
</evidence>
<dbReference type="InterPro" id="IPR044742">
    <property type="entry name" value="DEAD/DEAH_RhlB"/>
</dbReference>
<dbReference type="CDD" id="cd18787">
    <property type="entry name" value="SF2_C_DEAD"/>
    <property type="match status" value="1"/>
</dbReference>
<dbReference type="InterPro" id="IPR012677">
    <property type="entry name" value="Nucleotide-bd_a/b_plait_sf"/>
</dbReference>
<evidence type="ECO:0000256" key="5">
    <source>
        <dbReference type="ARBA" id="ARBA00022806"/>
    </source>
</evidence>
<dbReference type="Pfam" id="PF25399">
    <property type="entry name" value="DeaD_dimer"/>
    <property type="match status" value="1"/>
</dbReference>
<feature type="domain" description="DEAD-box RNA helicase Q" evidence="15">
    <location>
        <begin position="2"/>
        <end position="30"/>
    </location>
</feature>
<keyword evidence="3 12" id="KW-0547">Nucleotide-binding</keyword>
<evidence type="ECO:0000256" key="2">
    <source>
        <dbReference type="ARBA" id="ARBA00022490"/>
    </source>
</evidence>
<gene>
    <name evidence="16" type="primary">cshA</name>
    <name evidence="16" type="ORF">NITHO_700003</name>
</gene>
<dbReference type="EC" id="3.6.4.13" evidence="1"/>
<dbReference type="GO" id="GO:0009266">
    <property type="term" value="P:response to temperature stimulus"/>
    <property type="evidence" value="ECO:0007669"/>
    <property type="project" value="UniProtKB-ARBA"/>
</dbReference>
<evidence type="ECO:0000256" key="6">
    <source>
        <dbReference type="ARBA" id="ARBA00022840"/>
    </source>
</evidence>
<dbReference type="Gene3D" id="3.40.50.300">
    <property type="entry name" value="P-loop containing nucleotide triphosphate hydrolases"/>
    <property type="match status" value="2"/>
</dbReference>
<dbReference type="Gene3D" id="3.30.70.330">
    <property type="match status" value="1"/>
</dbReference>
<dbReference type="InterPro" id="IPR014001">
    <property type="entry name" value="Helicase_ATP-bd"/>
</dbReference>
<dbReference type="GO" id="GO:0003724">
    <property type="term" value="F:RNA helicase activity"/>
    <property type="evidence" value="ECO:0007669"/>
    <property type="project" value="UniProtKB-EC"/>
</dbReference>
<dbReference type="GO" id="GO:0003676">
    <property type="term" value="F:nucleic acid binding"/>
    <property type="evidence" value="ECO:0007669"/>
    <property type="project" value="InterPro"/>
</dbReference>
<dbReference type="InterPro" id="IPR001650">
    <property type="entry name" value="Helicase_C-like"/>
</dbReference>
<evidence type="ECO:0000256" key="12">
    <source>
        <dbReference type="RuleBase" id="RU000492"/>
    </source>
</evidence>
<dbReference type="RefSeq" id="WP_008481614.1">
    <property type="nucleotide sequence ID" value="NZ_CAGS01000668.1"/>
</dbReference>
<dbReference type="GO" id="GO:0005524">
    <property type="term" value="F:ATP binding"/>
    <property type="evidence" value="ECO:0007669"/>
    <property type="project" value="UniProtKB-KW"/>
</dbReference>
<dbReference type="Proteomes" id="UP000004221">
    <property type="component" value="Unassembled WGS sequence"/>
</dbReference>
<dbReference type="SUPFAM" id="SSF52540">
    <property type="entry name" value="P-loop containing nucleoside triphosphate hydrolases"/>
    <property type="match status" value="1"/>
</dbReference>
<dbReference type="SMART" id="SM00490">
    <property type="entry name" value="HELICc"/>
    <property type="match status" value="1"/>
</dbReference>
<dbReference type="InterPro" id="IPR050079">
    <property type="entry name" value="DEAD_box_RNA_helicase"/>
</dbReference>
<feature type="domain" description="Helicase ATP-binding" evidence="13">
    <location>
        <begin position="33"/>
        <end position="203"/>
    </location>
</feature>
<evidence type="ECO:0000256" key="10">
    <source>
        <dbReference type="ARBA" id="ARBA00074363"/>
    </source>
</evidence>
<evidence type="ECO:0000313" key="16">
    <source>
        <dbReference type="EMBL" id="CCF86060.1"/>
    </source>
</evidence>
<dbReference type="PANTHER" id="PTHR47959:SF1">
    <property type="entry name" value="ATP-DEPENDENT RNA HELICASE DBPA"/>
    <property type="match status" value="1"/>
</dbReference>
<evidence type="ECO:0000259" key="14">
    <source>
        <dbReference type="PROSITE" id="PS51194"/>
    </source>
</evidence>
<dbReference type="InterPro" id="IPR005580">
    <property type="entry name" value="DbpA/CsdA_RNA-bd_dom"/>
</dbReference>
<proteinExistence type="inferred from homology"/>
<dbReference type="EMBL" id="CAGS01000668">
    <property type="protein sequence ID" value="CCF86060.1"/>
    <property type="molecule type" value="Genomic_DNA"/>
</dbReference>
<dbReference type="Pfam" id="PF00270">
    <property type="entry name" value="DEAD"/>
    <property type="match status" value="1"/>
</dbReference>
<keyword evidence="5 12" id="KW-0347">Helicase</keyword>
<dbReference type="InterPro" id="IPR027417">
    <property type="entry name" value="P-loop_NTPase"/>
</dbReference>
<evidence type="ECO:0000256" key="9">
    <source>
        <dbReference type="ARBA" id="ARBA00047984"/>
    </source>
</evidence>
<dbReference type="CDD" id="cd12252">
    <property type="entry name" value="RRM_DbpA"/>
    <property type="match status" value="1"/>
</dbReference>
<evidence type="ECO:0000259" key="13">
    <source>
        <dbReference type="PROSITE" id="PS51192"/>
    </source>
</evidence>
<evidence type="ECO:0000256" key="4">
    <source>
        <dbReference type="ARBA" id="ARBA00022801"/>
    </source>
</evidence>
<evidence type="ECO:0000256" key="11">
    <source>
        <dbReference type="PROSITE-ProRule" id="PRU00552"/>
    </source>
</evidence>
<dbReference type="InterPro" id="IPR057325">
    <property type="entry name" value="DeaD_dimer"/>
</dbReference>
<dbReference type="InterPro" id="IPR000629">
    <property type="entry name" value="RNA-helicase_DEAD-box_CS"/>
</dbReference>
<dbReference type="GO" id="GO:0016887">
    <property type="term" value="F:ATP hydrolysis activity"/>
    <property type="evidence" value="ECO:0007669"/>
    <property type="project" value="RHEA"/>
</dbReference>